<evidence type="ECO:0000313" key="1">
    <source>
        <dbReference type="EMBL" id="KAJ1166994.1"/>
    </source>
</evidence>
<reference evidence="1" key="1">
    <citation type="journal article" date="2022" name="bioRxiv">
        <title>Sequencing and chromosome-scale assembly of the giantPleurodeles waltlgenome.</title>
        <authorList>
            <person name="Brown T."/>
            <person name="Elewa A."/>
            <person name="Iarovenko S."/>
            <person name="Subramanian E."/>
            <person name="Araus A.J."/>
            <person name="Petzold A."/>
            <person name="Susuki M."/>
            <person name="Suzuki K.-i.T."/>
            <person name="Hayashi T."/>
            <person name="Toyoda A."/>
            <person name="Oliveira C."/>
            <person name="Osipova E."/>
            <person name="Leigh N.D."/>
            <person name="Simon A."/>
            <person name="Yun M.H."/>
        </authorList>
    </citation>
    <scope>NUCLEOTIDE SEQUENCE</scope>
    <source>
        <strain evidence="1">20211129_DDA</strain>
        <tissue evidence="1">Liver</tissue>
    </source>
</reference>
<proteinExistence type="predicted"/>
<organism evidence="1 2">
    <name type="scientific">Pleurodeles waltl</name>
    <name type="common">Iberian ribbed newt</name>
    <dbReference type="NCBI Taxonomy" id="8319"/>
    <lineage>
        <taxon>Eukaryota</taxon>
        <taxon>Metazoa</taxon>
        <taxon>Chordata</taxon>
        <taxon>Craniata</taxon>
        <taxon>Vertebrata</taxon>
        <taxon>Euteleostomi</taxon>
        <taxon>Amphibia</taxon>
        <taxon>Batrachia</taxon>
        <taxon>Caudata</taxon>
        <taxon>Salamandroidea</taxon>
        <taxon>Salamandridae</taxon>
        <taxon>Pleurodelinae</taxon>
        <taxon>Pleurodeles</taxon>
    </lineage>
</organism>
<accession>A0AAV7SSC1</accession>
<evidence type="ECO:0000313" key="2">
    <source>
        <dbReference type="Proteomes" id="UP001066276"/>
    </source>
</evidence>
<sequence>MLGYCSALDPKTEELNMRLATRHSPPCEAARALRRPVAERRARPVSGLRHGKRTWIWGLTARRLRRAVGVASACRLEQAVKEVLPWEAGSAVSSGCGPRASAAPTALWRTVAGPCGLKWRGLIHLWRRRDWRPAAGPGLRAACLTVGAPWIWRSCSLPLVRGALGSAL</sequence>
<dbReference type="AlphaFoldDB" id="A0AAV7SSC1"/>
<comment type="caution">
    <text evidence="1">The sequence shown here is derived from an EMBL/GenBank/DDBJ whole genome shotgun (WGS) entry which is preliminary data.</text>
</comment>
<keyword evidence="2" id="KW-1185">Reference proteome</keyword>
<dbReference type="EMBL" id="JANPWB010000008">
    <property type="protein sequence ID" value="KAJ1166994.1"/>
    <property type="molecule type" value="Genomic_DNA"/>
</dbReference>
<gene>
    <name evidence="1" type="ORF">NDU88_007387</name>
</gene>
<name>A0AAV7SSC1_PLEWA</name>
<dbReference type="Proteomes" id="UP001066276">
    <property type="component" value="Chromosome 4_2"/>
</dbReference>
<protein>
    <submittedName>
        <fullName evidence="1">Uncharacterized protein</fullName>
    </submittedName>
</protein>